<evidence type="ECO:0000313" key="3">
    <source>
        <dbReference type="EMBL" id="RSU15613.1"/>
    </source>
</evidence>
<evidence type="ECO:0008006" key="5">
    <source>
        <dbReference type="Google" id="ProtNLM"/>
    </source>
</evidence>
<dbReference type="OrthoDB" id="2241695at2"/>
<dbReference type="Proteomes" id="UP000287605">
    <property type="component" value="Unassembled WGS sequence"/>
</dbReference>
<dbReference type="AlphaFoldDB" id="A0A430B5M8"/>
<feature type="region of interest" description="Disordered" evidence="1">
    <location>
        <begin position="1"/>
        <end position="31"/>
    </location>
</feature>
<gene>
    <name evidence="3" type="ORF">CBF29_00630</name>
</gene>
<feature type="transmembrane region" description="Helical" evidence="2">
    <location>
        <begin position="40"/>
        <end position="63"/>
    </location>
</feature>
<feature type="compositionally biased region" description="Basic and acidic residues" evidence="1">
    <location>
        <begin position="20"/>
        <end position="31"/>
    </location>
</feature>
<sequence>MAGRIGEIMEENQSKRRKRQESSEKLPEKNKKVSSKKHNFWQYAFLTLVGIILAFVIIIGVRVTGTREVEFKKAQEQLVLPDDPSFQVSTNKAQLNKVISFYLNDFLKDSGVQYTFYLENQALLNGTFKVLGYPMEFFLYFEPYVMQDGNIQLKAKNVSIGSLGLPVSQVMNQVAGFDMPKWVEIDPKKEQIILHLDQLVIGNNIHLRADRINLVDDDIRMSVYLDLETENSNKKEE</sequence>
<organism evidence="3 4">
    <name type="scientific">Vagococcus elongatus</name>
    <dbReference type="NCBI Taxonomy" id="180344"/>
    <lineage>
        <taxon>Bacteria</taxon>
        <taxon>Bacillati</taxon>
        <taxon>Bacillota</taxon>
        <taxon>Bacilli</taxon>
        <taxon>Lactobacillales</taxon>
        <taxon>Enterococcaceae</taxon>
        <taxon>Vagococcus</taxon>
    </lineage>
</organism>
<proteinExistence type="predicted"/>
<evidence type="ECO:0000313" key="4">
    <source>
        <dbReference type="Proteomes" id="UP000287605"/>
    </source>
</evidence>
<evidence type="ECO:0000256" key="2">
    <source>
        <dbReference type="SAM" id="Phobius"/>
    </source>
</evidence>
<dbReference type="EMBL" id="NGKA01000001">
    <property type="protein sequence ID" value="RSU15613.1"/>
    <property type="molecule type" value="Genomic_DNA"/>
</dbReference>
<keyword evidence="4" id="KW-1185">Reference proteome</keyword>
<comment type="caution">
    <text evidence="3">The sequence shown here is derived from an EMBL/GenBank/DDBJ whole genome shotgun (WGS) entry which is preliminary data.</text>
</comment>
<name>A0A430B5M8_9ENTE</name>
<accession>A0A430B5M8</accession>
<keyword evidence="2" id="KW-1133">Transmembrane helix</keyword>
<dbReference type="InterPro" id="IPR018672">
    <property type="entry name" value="DUF2140"/>
</dbReference>
<evidence type="ECO:0000256" key="1">
    <source>
        <dbReference type="SAM" id="MobiDB-lite"/>
    </source>
</evidence>
<protein>
    <recommendedName>
        <fullName evidence="5">DUF2140 domain-containing protein</fullName>
    </recommendedName>
</protein>
<keyword evidence="2" id="KW-0812">Transmembrane</keyword>
<dbReference type="Pfam" id="PF09911">
    <property type="entry name" value="DUF2140"/>
    <property type="match status" value="1"/>
</dbReference>
<keyword evidence="2" id="KW-0472">Membrane</keyword>
<reference evidence="3 4" key="1">
    <citation type="submission" date="2017-05" db="EMBL/GenBank/DDBJ databases">
        <title>Vagococcus spp. assemblies.</title>
        <authorList>
            <person name="Gulvik C.A."/>
        </authorList>
    </citation>
    <scope>NUCLEOTIDE SEQUENCE [LARGE SCALE GENOMIC DNA]</scope>
    <source>
        <strain evidence="3 4">CCUG 51432</strain>
    </source>
</reference>